<reference evidence="2" key="1">
    <citation type="submission" date="2019-08" db="EMBL/GenBank/DDBJ databases">
        <authorList>
            <person name="Kucharzyk K."/>
            <person name="Murdoch R.W."/>
            <person name="Higgins S."/>
            <person name="Loffler F."/>
        </authorList>
    </citation>
    <scope>NUCLEOTIDE SEQUENCE</scope>
</reference>
<evidence type="ECO:0000256" key="1">
    <source>
        <dbReference type="SAM" id="MobiDB-lite"/>
    </source>
</evidence>
<dbReference type="AlphaFoldDB" id="A0A645FLB0"/>
<name>A0A645FLB0_9ZZZZ</name>
<gene>
    <name evidence="2" type="ORF">SDC9_161793</name>
</gene>
<protein>
    <submittedName>
        <fullName evidence="2">Uncharacterized protein</fullName>
    </submittedName>
</protein>
<sequence>MVWRKDHRPLITQFVQRRDIETARTQQGQDAQIDAEHGCDGLPPQPAPGHFRHERMQHRRHQRPTQAKHTKGTEADVQAEDLVQRGETTWRSLSHGVTQSSTWTFCDDSPSTQAIATPAAQARSRSTSGLSAKAAPRRVS</sequence>
<feature type="compositionally biased region" description="Basic residues" evidence="1">
    <location>
        <begin position="50"/>
        <end position="70"/>
    </location>
</feature>
<evidence type="ECO:0000313" key="2">
    <source>
        <dbReference type="EMBL" id="MPN14466.1"/>
    </source>
</evidence>
<feature type="compositionally biased region" description="Polar residues" evidence="1">
    <location>
        <begin position="99"/>
        <end position="115"/>
    </location>
</feature>
<dbReference type="EMBL" id="VSSQ01061098">
    <property type="protein sequence ID" value="MPN14466.1"/>
    <property type="molecule type" value="Genomic_DNA"/>
</dbReference>
<feature type="region of interest" description="Disordered" evidence="1">
    <location>
        <begin position="21"/>
        <end position="79"/>
    </location>
</feature>
<feature type="region of interest" description="Disordered" evidence="1">
    <location>
        <begin position="99"/>
        <end position="140"/>
    </location>
</feature>
<accession>A0A645FLB0</accession>
<proteinExistence type="predicted"/>
<comment type="caution">
    <text evidence="2">The sequence shown here is derived from an EMBL/GenBank/DDBJ whole genome shotgun (WGS) entry which is preliminary data.</text>
</comment>
<organism evidence="2">
    <name type="scientific">bioreactor metagenome</name>
    <dbReference type="NCBI Taxonomy" id="1076179"/>
    <lineage>
        <taxon>unclassified sequences</taxon>
        <taxon>metagenomes</taxon>
        <taxon>ecological metagenomes</taxon>
    </lineage>
</organism>